<dbReference type="SUPFAM" id="SSF48150">
    <property type="entry name" value="DNA-glycosylase"/>
    <property type="match status" value="1"/>
</dbReference>
<evidence type="ECO:0000256" key="4">
    <source>
        <dbReference type="ARBA" id="ARBA00023239"/>
    </source>
</evidence>
<dbReference type="GO" id="GO:0006284">
    <property type="term" value="P:base-excision repair"/>
    <property type="evidence" value="ECO:0007669"/>
    <property type="project" value="UniProtKB-UniRule"/>
</dbReference>
<organism evidence="9 10">
    <name type="scientific">Oceanotoga teriensis</name>
    <dbReference type="NCBI Taxonomy" id="515440"/>
    <lineage>
        <taxon>Bacteria</taxon>
        <taxon>Thermotogati</taxon>
        <taxon>Thermotogota</taxon>
        <taxon>Thermotogae</taxon>
        <taxon>Petrotogales</taxon>
        <taxon>Petrotogaceae</taxon>
        <taxon>Oceanotoga</taxon>
    </lineage>
</organism>
<dbReference type="EC" id="4.2.99.18" evidence="7"/>
<comment type="function">
    <text evidence="7">Catalyzes the excision of an oxidatively damaged form of guanine (7,8-dihydro-8-oxoguanine = 8-oxoG) from DNA. Also cleaves the DNA backbone at apurinic/apyrimidinic sites (AP sites).</text>
</comment>
<dbReference type="AlphaFoldDB" id="A0AA45C4W0"/>
<keyword evidence="4 7" id="KW-0456">Lyase</keyword>
<dbReference type="InterPro" id="IPR011257">
    <property type="entry name" value="DNA_glycosylase"/>
</dbReference>
<evidence type="ECO:0000256" key="2">
    <source>
        <dbReference type="ARBA" id="ARBA00022801"/>
    </source>
</evidence>
<evidence type="ECO:0000256" key="6">
    <source>
        <dbReference type="ARBA" id="ARBA00023295"/>
    </source>
</evidence>
<reference evidence="9 10" key="1">
    <citation type="submission" date="2018-05" db="EMBL/GenBank/DDBJ databases">
        <title>Genomic Encyclopedia of Type Strains, Phase IV (KMG-IV): sequencing the most valuable type-strain genomes for metagenomic binning, comparative biology and taxonomic classification.</title>
        <authorList>
            <person name="Goeker M."/>
        </authorList>
    </citation>
    <scope>NUCLEOTIDE SEQUENCE [LARGE SCALE GENOMIC DNA]</scope>
    <source>
        <strain evidence="9 10">DSM 24906</strain>
    </source>
</reference>
<feature type="site" description="Important for guanine/8-oxoguanine distinction" evidence="7">
    <location>
        <position position="210"/>
    </location>
</feature>
<evidence type="ECO:0000256" key="3">
    <source>
        <dbReference type="ARBA" id="ARBA00023204"/>
    </source>
</evidence>
<name>A0AA45C4W0_9BACT</name>
<dbReference type="Gene3D" id="1.10.340.30">
    <property type="entry name" value="Hypothetical protein, domain 2"/>
    <property type="match status" value="1"/>
</dbReference>
<dbReference type="SMART" id="SM00478">
    <property type="entry name" value="ENDO3c"/>
    <property type="match status" value="1"/>
</dbReference>
<dbReference type="Pfam" id="PF22175">
    <property type="entry name" value="Ogg-HhH"/>
    <property type="match status" value="1"/>
</dbReference>
<dbReference type="EC" id="3.2.2.-" evidence="7"/>
<protein>
    <recommendedName>
        <fullName evidence="7">8-oxoguanine DNA glycosylase/AP lyase</fullName>
    </recommendedName>
    <domain>
        <recommendedName>
            <fullName evidence="7">8-oxoguanine DNA glycosylase</fullName>
            <shortName evidence="7">8-oxoG DNA glycosylase</shortName>
            <ecNumber evidence="7">3.2.2.-</ecNumber>
        </recommendedName>
    </domain>
    <domain>
        <recommendedName>
            <fullName evidence="7">DNA-(apurinic or apyrimidinic site) lyase</fullName>
            <shortName evidence="7">AP lyase</shortName>
            <ecNumber evidence="7">4.2.99.18</ecNumber>
        </recommendedName>
    </domain>
</protein>
<evidence type="ECO:0000256" key="1">
    <source>
        <dbReference type="ARBA" id="ARBA00022763"/>
    </source>
</evidence>
<comment type="caution">
    <text evidence="9">The sequence shown here is derived from an EMBL/GenBank/DDBJ whole genome shotgun (WGS) entry which is preliminary data.</text>
</comment>
<evidence type="ECO:0000256" key="7">
    <source>
        <dbReference type="HAMAP-Rule" id="MF_00241"/>
    </source>
</evidence>
<keyword evidence="3 7" id="KW-0234">DNA repair</keyword>
<evidence type="ECO:0000313" key="9">
    <source>
        <dbReference type="EMBL" id="PWJ87534.1"/>
    </source>
</evidence>
<sequence length="210" mass="24603">MENLLNELNEIKPIIKIDVENRFKEFEDLGENGDSLDLFSELSFCVMTANWTSKGGIKAQTYIGKEGFAHLSYEDLNKKMKEVGHRFPNTRTKYIIENRWIIPELKNMLKNNNPFEIRKYIAKNVKGIGWKEASHFLRNTGEKNLAILDKHIMRIMLKSNLINELPKSGWNEKKYINMEQRLIPLSKKFGEDMGKLDLYLWYLAKGSIDK</sequence>
<feature type="domain" description="HhH-GPD" evidence="8">
    <location>
        <begin position="47"/>
        <end position="205"/>
    </location>
</feature>
<proteinExistence type="inferred from homology"/>
<dbReference type="EMBL" id="QGGI01000023">
    <property type="protein sequence ID" value="PWJ87534.1"/>
    <property type="molecule type" value="Genomic_DNA"/>
</dbReference>
<dbReference type="InterPro" id="IPR012092">
    <property type="entry name" value="DNA_glyclase/AP_lyase_Ogg"/>
</dbReference>
<evidence type="ECO:0000256" key="5">
    <source>
        <dbReference type="ARBA" id="ARBA00023268"/>
    </source>
</evidence>
<dbReference type="InterPro" id="IPR023170">
    <property type="entry name" value="HhH_base_excis_C"/>
</dbReference>
<gene>
    <name evidence="7" type="primary">ogg</name>
    <name evidence="9" type="ORF">C7380_12315</name>
</gene>
<keyword evidence="5 7" id="KW-0511">Multifunctional enzyme</keyword>
<dbReference type="HAMAP" id="MF_00241">
    <property type="entry name" value="Ogg"/>
    <property type="match status" value="1"/>
</dbReference>
<dbReference type="GO" id="GO:0140078">
    <property type="term" value="F:class I DNA-(apurinic or apyrimidinic site) endonuclease activity"/>
    <property type="evidence" value="ECO:0007669"/>
    <property type="project" value="UniProtKB-EC"/>
</dbReference>
<comment type="similarity">
    <text evidence="7">Belongs to the type-2 OGG1 family.</text>
</comment>
<evidence type="ECO:0000259" key="8">
    <source>
        <dbReference type="SMART" id="SM00478"/>
    </source>
</evidence>
<dbReference type="NCBIfam" id="NF002305">
    <property type="entry name" value="PRK01229.1"/>
    <property type="match status" value="1"/>
</dbReference>
<feature type="active site" evidence="7">
    <location>
        <position position="131"/>
    </location>
</feature>
<dbReference type="Gene3D" id="1.10.1670.10">
    <property type="entry name" value="Helix-hairpin-Helix base-excision DNA repair enzymes (C-terminal)"/>
    <property type="match status" value="1"/>
</dbReference>
<dbReference type="CDD" id="cd00056">
    <property type="entry name" value="ENDO3c"/>
    <property type="match status" value="1"/>
</dbReference>
<dbReference type="RefSeq" id="WP_109606220.1">
    <property type="nucleotide sequence ID" value="NZ_QGGI01000023.1"/>
</dbReference>
<evidence type="ECO:0000313" key="10">
    <source>
        <dbReference type="Proteomes" id="UP000245921"/>
    </source>
</evidence>
<feature type="active site" evidence="7">
    <location>
        <position position="149"/>
    </location>
</feature>
<accession>A0AA45C4W0</accession>
<dbReference type="Proteomes" id="UP000245921">
    <property type="component" value="Unassembled WGS sequence"/>
</dbReference>
<dbReference type="InterPro" id="IPR003265">
    <property type="entry name" value="HhH-GPD_domain"/>
</dbReference>
<keyword evidence="10" id="KW-1185">Reference proteome</keyword>
<comment type="catalytic activity">
    <reaction evidence="7">
        <text>2'-deoxyribonucleotide-(2'-deoxyribose 5'-phosphate)-2'-deoxyribonucleotide-DNA = a 3'-end 2'-deoxyribonucleotide-(2,3-dehydro-2,3-deoxyribose 5'-phosphate)-DNA + a 5'-end 5'-phospho-2'-deoxyribonucleoside-DNA + H(+)</text>
        <dbReference type="Rhea" id="RHEA:66592"/>
        <dbReference type="Rhea" id="RHEA-COMP:13180"/>
        <dbReference type="Rhea" id="RHEA-COMP:16897"/>
        <dbReference type="Rhea" id="RHEA-COMP:17067"/>
        <dbReference type="ChEBI" id="CHEBI:15378"/>
        <dbReference type="ChEBI" id="CHEBI:136412"/>
        <dbReference type="ChEBI" id="CHEBI:157695"/>
        <dbReference type="ChEBI" id="CHEBI:167181"/>
        <dbReference type="EC" id="4.2.99.18"/>
    </reaction>
</comment>
<dbReference type="GO" id="GO:0016799">
    <property type="term" value="F:hydrolase activity, hydrolyzing N-glycosyl compounds"/>
    <property type="evidence" value="ECO:0007669"/>
    <property type="project" value="UniProtKB-UniRule"/>
</dbReference>
<keyword evidence="6 7" id="KW-0326">Glycosidase</keyword>
<dbReference type="PIRSF" id="PIRSF005954">
    <property type="entry name" value="Thrmst_ogg"/>
    <property type="match status" value="1"/>
</dbReference>
<keyword evidence="1 7" id="KW-0227">DNA damage</keyword>
<keyword evidence="2 7" id="KW-0378">Hydrolase</keyword>